<evidence type="ECO:0000256" key="1">
    <source>
        <dbReference type="SAM" id="MobiDB-lite"/>
    </source>
</evidence>
<dbReference type="GeneID" id="38777809"/>
<sequence length="94" mass="9636">MSVLSSQTTSYASINAVEPSSRTRSIGAGMRTLGVVSTGESLSTSREVDAAVDHADDHADNVDSASHSVSLSEEHATGTSESGLVTALSRSAFH</sequence>
<organism evidence="2 3">
    <name type="scientific">Sparassis crispa</name>
    <dbReference type="NCBI Taxonomy" id="139825"/>
    <lineage>
        <taxon>Eukaryota</taxon>
        <taxon>Fungi</taxon>
        <taxon>Dikarya</taxon>
        <taxon>Basidiomycota</taxon>
        <taxon>Agaricomycotina</taxon>
        <taxon>Agaricomycetes</taxon>
        <taxon>Polyporales</taxon>
        <taxon>Sparassidaceae</taxon>
        <taxon>Sparassis</taxon>
    </lineage>
</organism>
<dbReference type="InParanoid" id="A0A401GFE6"/>
<comment type="caution">
    <text evidence="2">The sequence shown here is derived from an EMBL/GenBank/DDBJ whole genome shotgun (WGS) entry which is preliminary data.</text>
</comment>
<protein>
    <submittedName>
        <fullName evidence="2">Uncharacterized protein</fullName>
    </submittedName>
</protein>
<gene>
    <name evidence="2" type="ORF">SCP_0306130</name>
</gene>
<reference evidence="2 3" key="1">
    <citation type="journal article" date="2018" name="Sci. Rep.">
        <title>Genome sequence of the cauliflower mushroom Sparassis crispa (Hanabiratake) and its association with beneficial usage.</title>
        <authorList>
            <person name="Kiyama R."/>
            <person name="Furutani Y."/>
            <person name="Kawaguchi K."/>
            <person name="Nakanishi T."/>
        </authorList>
    </citation>
    <scope>NUCLEOTIDE SEQUENCE [LARGE SCALE GENOMIC DNA]</scope>
</reference>
<dbReference type="EMBL" id="BFAD01000003">
    <property type="protein sequence ID" value="GBE80892.1"/>
    <property type="molecule type" value="Genomic_DNA"/>
</dbReference>
<evidence type="ECO:0000313" key="2">
    <source>
        <dbReference type="EMBL" id="GBE80892.1"/>
    </source>
</evidence>
<evidence type="ECO:0000313" key="3">
    <source>
        <dbReference type="Proteomes" id="UP000287166"/>
    </source>
</evidence>
<accession>A0A401GFE6</accession>
<feature type="region of interest" description="Disordered" evidence="1">
    <location>
        <begin position="56"/>
        <end position="94"/>
    </location>
</feature>
<dbReference type="RefSeq" id="XP_027611805.1">
    <property type="nucleotide sequence ID" value="XM_027756004.1"/>
</dbReference>
<proteinExistence type="predicted"/>
<name>A0A401GFE6_9APHY</name>
<dbReference type="Proteomes" id="UP000287166">
    <property type="component" value="Unassembled WGS sequence"/>
</dbReference>
<keyword evidence="3" id="KW-1185">Reference proteome</keyword>
<dbReference type="AlphaFoldDB" id="A0A401GFE6"/>